<name>A0A9N7UPL5_PLEPL</name>
<accession>A0A9N7UPL5</accession>
<keyword evidence="2" id="KW-1185">Reference proteome</keyword>
<proteinExistence type="predicted"/>
<comment type="caution">
    <text evidence="1">The sequence shown here is derived from an EMBL/GenBank/DDBJ whole genome shotgun (WGS) entry which is preliminary data.</text>
</comment>
<gene>
    <name evidence="1" type="ORF">PLEPLA_LOCUS24424</name>
</gene>
<sequence length="68" mass="7698">MVGAVCRASLETESERTEQVTSCSRLINSTGWRWFREQSGLFTNQRICGPIPVSPVPKCPWARCRIDV</sequence>
<reference evidence="1" key="1">
    <citation type="submission" date="2020-03" db="EMBL/GenBank/DDBJ databases">
        <authorList>
            <person name="Weist P."/>
        </authorList>
    </citation>
    <scope>NUCLEOTIDE SEQUENCE</scope>
</reference>
<dbReference type="EMBL" id="CADEAL010001890">
    <property type="protein sequence ID" value="CAB1436392.1"/>
    <property type="molecule type" value="Genomic_DNA"/>
</dbReference>
<dbReference type="Proteomes" id="UP001153269">
    <property type="component" value="Unassembled WGS sequence"/>
</dbReference>
<dbReference type="AlphaFoldDB" id="A0A9N7UPL5"/>
<evidence type="ECO:0000313" key="2">
    <source>
        <dbReference type="Proteomes" id="UP001153269"/>
    </source>
</evidence>
<organism evidence="1 2">
    <name type="scientific">Pleuronectes platessa</name>
    <name type="common">European plaice</name>
    <dbReference type="NCBI Taxonomy" id="8262"/>
    <lineage>
        <taxon>Eukaryota</taxon>
        <taxon>Metazoa</taxon>
        <taxon>Chordata</taxon>
        <taxon>Craniata</taxon>
        <taxon>Vertebrata</taxon>
        <taxon>Euteleostomi</taxon>
        <taxon>Actinopterygii</taxon>
        <taxon>Neopterygii</taxon>
        <taxon>Teleostei</taxon>
        <taxon>Neoteleostei</taxon>
        <taxon>Acanthomorphata</taxon>
        <taxon>Carangaria</taxon>
        <taxon>Pleuronectiformes</taxon>
        <taxon>Pleuronectoidei</taxon>
        <taxon>Pleuronectidae</taxon>
        <taxon>Pleuronectes</taxon>
    </lineage>
</organism>
<protein>
    <submittedName>
        <fullName evidence="1">Uncharacterized protein</fullName>
    </submittedName>
</protein>
<evidence type="ECO:0000313" key="1">
    <source>
        <dbReference type="EMBL" id="CAB1436392.1"/>
    </source>
</evidence>